<dbReference type="RefSeq" id="WP_088465985.1">
    <property type="nucleotide sequence ID" value="NZ_NIRR01000054.1"/>
</dbReference>
<feature type="transmembrane region" description="Helical" evidence="1">
    <location>
        <begin position="57"/>
        <end position="77"/>
    </location>
</feature>
<dbReference type="Proteomes" id="UP000197277">
    <property type="component" value="Unassembled WGS sequence"/>
</dbReference>
<keyword evidence="3" id="KW-1185">Reference proteome</keyword>
<dbReference type="AlphaFoldDB" id="A0A246FGC3"/>
<accession>A0A246FGC3</accession>
<name>A0A246FGC3_9BACT</name>
<gene>
    <name evidence="2" type="ORF">CDA63_18725</name>
</gene>
<reference evidence="2 3" key="1">
    <citation type="submission" date="2017-06" db="EMBL/GenBank/DDBJ databases">
        <title>Hymenobacter amundsenii sp. nov. isolated from regoliths in Antarctica.</title>
        <authorList>
            <person name="Sedlacek I."/>
            <person name="Kralova S."/>
            <person name="Pantucek R."/>
            <person name="Svec P."/>
            <person name="Holochova P."/>
            <person name="Stankova E."/>
            <person name="Vrbovska V."/>
            <person name="Busse H.-J."/>
        </authorList>
    </citation>
    <scope>NUCLEOTIDE SEQUENCE [LARGE SCALE GENOMIC DNA]</scope>
    <source>
        <strain evidence="2 3">CCM 8682</strain>
    </source>
</reference>
<organism evidence="2 3">
    <name type="scientific">Hymenobacter amundsenii</name>
    <dbReference type="NCBI Taxonomy" id="2006685"/>
    <lineage>
        <taxon>Bacteria</taxon>
        <taxon>Pseudomonadati</taxon>
        <taxon>Bacteroidota</taxon>
        <taxon>Cytophagia</taxon>
        <taxon>Cytophagales</taxon>
        <taxon>Hymenobacteraceae</taxon>
        <taxon>Hymenobacter</taxon>
    </lineage>
</organism>
<proteinExistence type="predicted"/>
<feature type="transmembrane region" description="Helical" evidence="1">
    <location>
        <begin position="7"/>
        <end position="23"/>
    </location>
</feature>
<dbReference type="EMBL" id="NIRR01000054">
    <property type="protein sequence ID" value="OWP61579.1"/>
    <property type="molecule type" value="Genomic_DNA"/>
</dbReference>
<evidence type="ECO:0000313" key="3">
    <source>
        <dbReference type="Proteomes" id="UP000197277"/>
    </source>
</evidence>
<protein>
    <submittedName>
        <fullName evidence="2">Uncharacterized protein</fullName>
    </submittedName>
</protein>
<keyword evidence="1" id="KW-0472">Membrane</keyword>
<sequence>MSRKDYVAYAVFSMVAMCCFFAGKEALGFFGSVFGGTLGMFAGMAAMRLVARRSPRFGVYALGLVTVVGLSALYGLVRLSDRAVTVANLKGRWVASDHGRPVSLEIGDSTAVLDLAMLLKPLRFGVVLKQDSLLMTSPTNIKLAWRVYTLTKTRMNVGADSKDEENDIVLDFQREDE</sequence>
<evidence type="ECO:0000313" key="2">
    <source>
        <dbReference type="EMBL" id="OWP61579.1"/>
    </source>
</evidence>
<comment type="caution">
    <text evidence="2">The sequence shown here is derived from an EMBL/GenBank/DDBJ whole genome shotgun (WGS) entry which is preliminary data.</text>
</comment>
<feature type="transmembrane region" description="Helical" evidence="1">
    <location>
        <begin position="29"/>
        <end position="50"/>
    </location>
</feature>
<keyword evidence="1" id="KW-0812">Transmembrane</keyword>
<evidence type="ECO:0000256" key="1">
    <source>
        <dbReference type="SAM" id="Phobius"/>
    </source>
</evidence>
<keyword evidence="1" id="KW-1133">Transmembrane helix</keyword>